<organism evidence="1 2">
    <name type="scientific">Peptoniphilus equinus</name>
    <dbReference type="NCBI Taxonomy" id="3016343"/>
    <lineage>
        <taxon>Bacteria</taxon>
        <taxon>Bacillati</taxon>
        <taxon>Bacillota</taxon>
        <taxon>Tissierellia</taxon>
        <taxon>Tissierellales</taxon>
        <taxon>Peptoniphilaceae</taxon>
        <taxon>Peptoniphilus</taxon>
    </lineage>
</organism>
<sequence>MDTIQLTVPLKAEYFSSVRLFVSGLLMSHQVDYDTIEDVKTAVSESLNIALKCHCAHTSTLSIDVDDNQMKLSISGFGQQSEKETEDIQMAKTIISCLVDATINNDTLLMTVNL</sequence>
<evidence type="ECO:0000313" key="2">
    <source>
        <dbReference type="Proteomes" id="UP001210339"/>
    </source>
</evidence>
<name>A0ABY7QVQ1_9FIRM</name>
<dbReference type="RefSeq" id="WP_271191524.1">
    <property type="nucleotide sequence ID" value="NZ_CP115667.1"/>
</dbReference>
<dbReference type="EMBL" id="CP115667">
    <property type="protein sequence ID" value="WBW49993.1"/>
    <property type="molecule type" value="Genomic_DNA"/>
</dbReference>
<gene>
    <name evidence="1" type="ORF">O6R05_00040</name>
</gene>
<evidence type="ECO:0000313" key="1">
    <source>
        <dbReference type="EMBL" id="WBW49993.1"/>
    </source>
</evidence>
<protein>
    <submittedName>
        <fullName evidence="1">Anti-sigma factor</fullName>
    </submittedName>
</protein>
<reference evidence="1 2" key="1">
    <citation type="submission" date="2023-01" db="EMBL/GenBank/DDBJ databases">
        <authorList>
            <person name="Lee S.H."/>
            <person name="Jung H.S."/>
            <person name="Yun J.U."/>
        </authorList>
    </citation>
    <scope>NUCLEOTIDE SEQUENCE [LARGE SCALE GENOMIC DNA]</scope>
    <source>
        <strain evidence="1 2">CBA3646</strain>
    </source>
</reference>
<proteinExistence type="predicted"/>
<dbReference type="Proteomes" id="UP001210339">
    <property type="component" value="Chromosome"/>
</dbReference>
<accession>A0ABY7QVQ1</accession>
<keyword evidence="2" id="KW-1185">Reference proteome</keyword>